<dbReference type="Pfam" id="PF20430">
    <property type="entry name" value="Eplus_motif"/>
    <property type="match status" value="1"/>
</dbReference>
<dbReference type="GO" id="GO:0008270">
    <property type="term" value="F:zinc ion binding"/>
    <property type="evidence" value="ECO:0007669"/>
    <property type="project" value="InterPro"/>
</dbReference>
<dbReference type="Pfam" id="PF20431">
    <property type="entry name" value="E_motif"/>
    <property type="match status" value="1"/>
</dbReference>
<dbReference type="InterPro" id="IPR046849">
    <property type="entry name" value="E2_motif"/>
</dbReference>
<protein>
    <recommendedName>
        <fullName evidence="2">DYW domain-containing protein</fullName>
    </recommendedName>
</protein>
<dbReference type="EMBL" id="PNBA02000001">
    <property type="protein sequence ID" value="KAG6437230.1"/>
    <property type="molecule type" value="Genomic_DNA"/>
</dbReference>
<reference evidence="3" key="1">
    <citation type="submission" date="2018-01" db="EMBL/GenBank/DDBJ databases">
        <authorList>
            <person name="Mao J.F."/>
        </authorList>
    </citation>
    <scope>NUCLEOTIDE SEQUENCE</scope>
    <source>
        <strain evidence="3">Huo1</strain>
        <tissue evidence="3">Leaf</tissue>
    </source>
</reference>
<dbReference type="Pfam" id="PF14432">
    <property type="entry name" value="DYW_deaminase"/>
    <property type="match status" value="1"/>
</dbReference>
<organism evidence="3">
    <name type="scientific">Salvia splendens</name>
    <name type="common">Scarlet sage</name>
    <dbReference type="NCBI Taxonomy" id="180675"/>
    <lineage>
        <taxon>Eukaryota</taxon>
        <taxon>Viridiplantae</taxon>
        <taxon>Streptophyta</taxon>
        <taxon>Embryophyta</taxon>
        <taxon>Tracheophyta</taxon>
        <taxon>Spermatophyta</taxon>
        <taxon>Magnoliopsida</taxon>
        <taxon>eudicotyledons</taxon>
        <taxon>Gunneridae</taxon>
        <taxon>Pentapetalae</taxon>
        <taxon>asterids</taxon>
        <taxon>lamiids</taxon>
        <taxon>Lamiales</taxon>
        <taxon>Lamiaceae</taxon>
        <taxon>Nepetoideae</taxon>
        <taxon>Mentheae</taxon>
        <taxon>Salviinae</taxon>
        <taxon>Salvia</taxon>
        <taxon>Salvia subgen. Calosphace</taxon>
        <taxon>core Calosphace</taxon>
    </lineage>
</organism>
<accession>A0A8X8YT35</accession>
<evidence type="ECO:0000256" key="1">
    <source>
        <dbReference type="ARBA" id="ARBA00006643"/>
    </source>
</evidence>
<reference evidence="3" key="2">
    <citation type="submission" date="2020-08" db="EMBL/GenBank/DDBJ databases">
        <title>Plant Genome Project.</title>
        <authorList>
            <person name="Zhang R.-G."/>
        </authorList>
    </citation>
    <scope>NUCLEOTIDE SEQUENCE</scope>
    <source>
        <strain evidence="3">Huo1</strain>
        <tissue evidence="3">Leaf</tissue>
    </source>
</reference>
<dbReference type="InterPro" id="IPR046848">
    <property type="entry name" value="E_motif"/>
</dbReference>
<dbReference type="GO" id="GO:0009451">
    <property type="term" value="P:RNA modification"/>
    <property type="evidence" value="ECO:0007669"/>
    <property type="project" value="InterPro"/>
</dbReference>
<feature type="domain" description="DYW" evidence="2">
    <location>
        <begin position="125"/>
        <end position="194"/>
    </location>
</feature>
<evidence type="ECO:0000313" key="3">
    <source>
        <dbReference type="EMBL" id="KAG6437230.1"/>
    </source>
</evidence>
<gene>
    <name evidence="3" type="ORF">SASPL_102142</name>
</gene>
<dbReference type="GO" id="GO:0003723">
    <property type="term" value="F:RNA binding"/>
    <property type="evidence" value="ECO:0007669"/>
    <property type="project" value="InterPro"/>
</dbReference>
<keyword evidence="4" id="KW-1185">Reference proteome</keyword>
<name>A0A8X8YT35_SALSN</name>
<dbReference type="PANTHER" id="PTHR47926:SF503">
    <property type="entry name" value="PENTATRICOPEPTIDE REPEAT-CONTAINING PROTEIN"/>
    <property type="match status" value="1"/>
</dbReference>
<proteinExistence type="inferred from homology"/>
<comment type="caution">
    <text evidence="3">The sequence shown here is derived from an EMBL/GenBank/DDBJ whole genome shotgun (WGS) entry which is preliminary data.</text>
</comment>
<dbReference type="PANTHER" id="PTHR47926">
    <property type="entry name" value="PENTATRICOPEPTIDE REPEAT-CONTAINING PROTEIN"/>
    <property type="match status" value="1"/>
</dbReference>
<dbReference type="InterPro" id="IPR046960">
    <property type="entry name" value="PPR_At4g14850-like_plant"/>
</dbReference>
<dbReference type="AlphaFoldDB" id="A0A8X8YT35"/>
<sequence>MPLQPDGPVWGALLGACKIHKNVELAELAFNKVVELEPTNIGYYVLQSNIYSEAGDLEGVARVRVMMRERGLKKDPGYSYVEYKGENHLFVAGDKRHPQSKEIYGTLKRLENLAKQGGEGENSGVHSERLAIAFALLNMSSTKEILVIKNLRICGDCHRFVKAVSKFVDCRFIIRDATLFHHFDGGSCSCKDYW</sequence>
<evidence type="ECO:0000313" key="4">
    <source>
        <dbReference type="Proteomes" id="UP000298416"/>
    </source>
</evidence>
<comment type="similarity">
    <text evidence="1">Belongs to the PPR family. PCMP-H subfamily.</text>
</comment>
<dbReference type="InterPro" id="IPR032867">
    <property type="entry name" value="DYW_dom"/>
</dbReference>
<evidence type="ECO:0000259" key="2">
    <source>
        <dbReference type="Pfam" id="PF14432"/>
    </source>
</evidence>
<dbReference type="Proteomes" id="UP000298416">
    <property type="component" value="Unassembled WGS sequence"/>
</dbReference>